<keyword evidence="7" id="KW-1185">Reference proteome</keyword>
<dbReference type="PRINTS" id="PR00368">
    <property type="entry name" value="FADPNR"/>
</dbReference>
<proteinExistence type="predicted"/>
<keyword evidence="2" id="KW-0285">Flavoprotein</keyword>
<dbReference type="InterPro" id="IPR004099">
    <property type="entry name" value="Pyr_nucl-diS_OxRdtase_dimer"/>
</dbReference>
<dbReference type="OrthoDB" id="9807946at2"/>
<organism evidence="6 7">
    <name type="scientific">Phormidium tenue NIES-30</name>
    <dbReference type="NCBI Taxonomy" id="549789"/>
    <lineage>
        <taxon>Bacteria</taxon>
        <taxon>Bacillati</taxon>
        <taxon>Cyanobacteriota</taxon>
        <taxon>Cyanophyceae</taxon>
        <taxon>Oscillatoriophycideae</taxon>
        <taxon>Oscillatoriales</taxon>
        <taxon>Oscillatoriaceae</taxon>
        <taxon>Phormidium</taxon>
    </lineage>
</organism>
<dbReference type="SUPFAM" id="SSF51905">
    <property type="entry name" value="FAD/NAD(P)-binding domain"/>
    <property type="match status" value="1"/>
</dbReference>
<evidence type="ECO:0000313" key="6">
    <source>
        <dbReference type="EMBL" id="OKH47409.1"/>
    </source>
</evidence>
<dbReference type="GO" id="GO:0050660">
    <property type="term" value="F:flavin adenine dinucleotide binding"/>
    <property type="evidence" value="ECO:0007669"/>
    <property type="project" value="TreeGrafter"/>
</dbReference>
<dbReference type="Pfam" id="PF07992">
    <property type="entry name" value="Pyr_redox_2"/>
    <property type="match status" value="1"/>
</dbReference>
<evidence type="ECO:0000259" key="4">
    <source>
        <dbReference type="Pfam" id="PF02852"/>
    </source>
</evidence>
<dbReference type="Gene3D" id="3.50.50.60">
    <property type="entry name" value="FAD/NAD(P)-binding domain"/>
    <property type="match status" value="2"/>
</dbReference>
<evidence type="ECO:0000256" key="1">
    <source>
        <dbReference type="ARBA" id="ARBA00001974"/>
    </source>
</evidence>
<evidence type="ECO:0000313" key="7">
    <source>
        <dbReference type="Proteomes" id="UP000185557"/>
    </source>
</evidence>
<dbReference type="PRINTS" id="PR00411">
    <property type="entry name" value="PNDRDTASEI"/>
</dbReference>
<dbReference type="AlphaFoldDB" id="A0A1U7J4K6"/>
<feature type="domain" description="FAD/NAD(P)-binding" evidence="5">
    <location>
        <begin position="5"/>
        <end position="292"/>
    </location>
</feature>
<dbReference type="PANTHER" id="PTHR43014">
    <property type="entry name" value="MERCURIC REDUCTASE"/>
    <property type="match status" value="1"/>
</dbReference>
<dbReference type="SUPFAM" id="SSF55424">
    <property type="entry name" value="FAD/NAD-linked reductases, dimerisation (C-terminal) domain"/>
    <property type="match status" value="1"/>
</dbReference>
<dbReference type="EMBL" id="MRCG01000009">
    <property type="protein sequence ID" value="OKH47409.1"/>
    <property type="molecule type" value="Genomic_DNA"/>
</dbReference>
<dbReference type="PANTHER" id="PTHR43014:SF2">
    <property type="entry name" value="MERCURIC REDUCTASE"/>
    <property type="match status" value="1"/>
</dbReference>
<evidence type="ECO:0000256" key="3">
    <source>
        <dbReference type="ARBA" id="ARBA00022827"/>
    </source>
</evidence>
<sequence length="468" mass="50927">MTVDYDAVILGGTVQGREAAALAARESARVALVEPPGEVERQIRWQIVLTSLAQAGTSQSQTWESLKSQVRSIEAIAYPHLSLDGLATSGVDVVLEPGQFSPRPNLAVTTLTRRLRSRGYLLAPSTAVTVPDIPGLAETPYLTLDTLLDLAALPESAIVLGRSAAAIALAQALAQLGCSTTLVTRGDTLLATEDPDMSAFVEALLEAAGVTLKLNTRLDAIHYKDSFEVLLANGDLLKAQTLVLATASHPALGPLNLSSIGVQPQIVHGVATALSVDDRLATAHPRVFACGPALGGYWAESTDRQEVAIALHNALYLPWRKLSFLHRPALLHTRPEYARIGLTADQARRWYGSEATAVQVAFGQIIKPHYGGDITGFCRWIVRADGQLLGAQICGPGASELTHTVALAIDQNISLPQLNRVPTLSPSQAEIIPLMVSEWQRQRWQHGTWRRDWAENWFNWRRSRRRRW</sequence>
<evidence type="ECO:0008006" key="8">
    <source>
        <dbReference type="Google" id="ProtNLM"/>
    </source>
</evidence>
<dbReference type="InterPro" id="IPR016156">
    <property type="entry name" value="FAD/NAD-linked_Rdtase_dimer_sf"/>
</dbReference>
<reference evidence="6 7" key="1">
    <citation type="submission" date="2016-11" db="EMBL/GenBank/DDBJ databases">
        <title>Draft Genome Sequences of Nine Cyanobacterial Strains from Diverse Habitats.</title>
        <authorList>
            <person name="Zhu T."/>
            <person name="Hou S."/>
            <person name="Lu X."/>
            <person name="Hess W.R."/>
        </authorList>
    </citation>
    <scope>NUCLEOTIDE SEQUENCE [LARGE SCALE GENOMIC DNA]</scope>
    <source>
        <strain evidence="6 7">NIES-30</strain>
    </source>
</reference>
<dbReference type="RefSeq" id="WP_073608885.1">
    <property type="nucleotide sequence ID" value="NZ_MRCG01000009.1"/>
</dbReference>
<dbReference type="Gene3D" id="3.30.390.30">
    <property type="match status" value="1"/>
</dbReference>
<comment type="caution">
    <text evidence="6">The sequence shown here is derived from an EMBL/GenBank/DDBJ whole genome shotgun (WGS) entry which is preliminary data.</text>
</comment>
<dbReference type="Proteomes" id="UP000185557">
    <property type="component" value="Unassembled WGS sequence"/>
</dbReference>
<dbReference type="STRING" id="549789.NIES30_13115"/>
<name>A0A1U7J4K6_9CYAN</name>
<dbReference type="GO" id="GO:0003955">
    <property type="term" value="F:NAD(P)H dehydrogenase (quinone) activity"/>
    <property type="evidence" value="ECO:0007669"/>
    <property type="project" value="TreeGrafter"/>
</dbReference>
<evidence type="ECO:0000256" key="2">
    <source>
        <dbReference type="ARBA" id="ARBA00022630"/>
    </source>
</evidence>
<gene>
    <name evidence="6" type="ORF">NIES30_13115</name>
</gene>
<accession>A0A1U7J4K6</accession>
<dbReference type="InterPro" id="IPR023753">
    <property type="entry name" value="FAD/NAD-binding_dom"/>
</dbReference>
<comment type="cofactor">
    <cofactor evidence="1">
        <name>FAD</name>
        <dbReference type="ChEBI" id="CHEBI:57692"/>
    </cofactor>
</comment>
<evidence type="ECO:0000259" key="5">
    <source>
        <dbReference type="Pfam" id="PF07992"/>
    </source>
</evidence>
<keyword evidence="3" id="KW-0274">FAD</keyword>
<dbReference type="Pfam" id="PF02852">
    <property type="entry name" value="Pyr_redox_dim"/>
    <property type="match status" value="1"/>
</dbReference>
<feature type="domain" description="Pyridine nucleotide-disulphide oxidoreductase dimerisation" evidence="4">
    <location>
        <begin position="328"/>
        <end position="433"/>
    </location>
</feature>
<dbReference type="InterPro" id="IPR036188">
    <property type="entry name" value="FAD/NAD-bd_sf"/>
</dbReference>
<protein>
    <recommendedName>
        <fullName evidence="8">Mercuric reductase</fullName>
    </recommendedName>
</protein>